<dbReference type="PROSITE" id="PS00491">
    <property type="entry name" value="PROLINE_PEPTIDASE"/>
    <property type="match status" value="1"/>
</dbReference>
<comment type="cofactor">
    <cofactor evidence="2">
        <name>Mn(2+)</name>
        <dbReference type="ChEBI" id="CHEBI:29035"/>
    </cofactor>
</comment>
<dbReference type="EC" id="3.4.11.9" evidence="4"/>
<comment type="similarity">
    <text evidence="3 8">Belongs to the peptidase M24B family.</text>
</comment>
<dbReference type="PANTHER" id="PTHR43226:SF4">
    <property type="entry name" value="XAA-PRO AMINOPEPTIDASE 3"/>
    <property type="match status" value="1"/>
</dbReference>
<dbReference type="Gene3D" id="3.90.230.10">
    <property type="entry name" value="Creatinase/methionine aminopeptidase superfamily"/>
    <property type="match status" value="1"/>
</dbReference>
<dbReference type="InterPro" id="IPR052433">
    <property type="entry name" value="X-Pro_dipept-like"/>
</dbReference>
<dbReference type="RefSeq" id="WP_185007254.1">
    <property type="nucleotide sequence ID" value="NZ_BAAAUI010000039.1"/>
</dbReference>
<comment type="catalytic activity">
    <reaction evidence="1">
        <text>Release of any N-terminal amino acid, including proline, that is linked to proline, even from a dipeptide or tripeptide.</text>
        <dbReference type="EC" id="3.4.11.9"/>
    </reaction>
</comment>
<dbReference type="Pfam" id="PF00557">
    <property type="entry name" value="Peptidase_M24"/>
    <property type="match status" value="1"/>
</dbReference>
<dbReference type="Pfam" id="PF05195">
    <property type="entry name" value="AMP_N"/>
    <property type="match status" value="1"/>
</dbReference>
<dbReference type="CDD" id="cd01087">
    <property type="entry name" value="Prolidase"/>
    <property type="match status" value="1"/>
</dbReference>
<dbReference type="GO" id="GO:0070006">
    <property type="term" value="F:metalloaminopeptidase activity"/>
    <property type="evidence" value="ECO:0007669"/>
    <property type="project" value="InterPro"/>
</dbReference>
<evidence type="ECO:0000313" key="11">
    <source>
        <dbReference type="Proteomes" id="UP000533598"/>
    </source>
</evidence>
<organism evidence="10 11">
    <name type="scientific">Crossiella cryophila</name>
    <dbReference type="NCBI Taxonomy" id="43355"/>
    <lineage>
        <taxon>Bacteria</taxon>
        <taxon>Bacillati</taxon>
        <taxon>Actinomycetota</taxon>
        <taxon>Actinomycetes</taxon>
        <taxon>Pseudonocardiales</taxon>
        <taxon>Pseudonocardiaceae</taxon>
        <taxon>Crossiella</taxon>
    </lineage>
</organism>
<gene>
    <name evidence="10" type="ORF">HNR67_007138</name>
</gene>
<dbReference type="GO" id="GO:0006508">
    <property type="term" value="P:proteolysis"/>
    <property type="evidence" value="ECO:0007669"/>
    <property type="project" value="TreeGrafter"/>
</dbReference>
<dbReference type="SUPFAM" id="SSF53092">
    <property type="entry name" value="Creatinase/prolidase N-terminal domain"/>
    <property type="match status" value="1"/>
</dbReference>
<dbReference type="SMART" id="SM01011">
    <property type="entry name" value="AMP_N"/>
    <property type="match status" value="1"/>
</dbReference>
<dbReference type="InterPro" id="IPR007865">
    <property type="entry name" value="Aminopep_P_N"/>
</dbReference>
<keyword evidence="6 10" id="KW-0378">Hydrolase</keyword>
<dbReference type="GO" id="GO:0030145">
    <property type="term" value="F:manganese ion binding"/>
    <property type="evidence" value="ECO:0007669"/>
    <property type="project" value="InterPro"/>
</dbReference>
<protein>
    <recommendedName>
        <fullName evidence="4">Xaa-Pro aminopeptidase</fullName>
        <ecNumber evidence="4">3.4.11.9</ecNumber>
    </recommendedName>
</protein>
<dbReference type="InterPro" id="IPR000994">
    <property type="entry name" value="Pept_M24"/>
</dbReference>
<dbReference type="Proteomes" id="UP000533598">
    <property type="component" value="Unassembled WGS sequence"/>
</dbReference>
<dbReference type="SUPFAM" id="SSF55920">
    <property type="entry name" value="Creatinase/aminopeptidase"/>
    <property type="match status" value="1"/>
</dbReference>
<evidence type="ECO:0000256" key="5">
    <source>
        <dbReference type="ARBA" id="ARBA00022723"/>
    </source>
</evidence>
<dbReference type="EMBL" id="JACHMH010000001">
    <property type="protein sequence ID" value="MBB4681020.1"/>
    <property type="molecule type" value="Genomic_DNA"/>
</dbReference>
<name>A0A7W7FXD7_9PSEU</name>
<dbReference type="PANTHER" id="PTHR43226">
    <property type="entry name" value="XAA-PRO AMINOPEPTIDASE 3"/>
    <property type="match status" value="1"/>
</dbReference>
<reference evidence="10 11" key="1">
    <citation type="submission" date="2020-08" db="EMBL/GenBank/DDBJ databases">
        <title>Sequencing the genomes of 1000 actinobacteria strains.</title>
        <authorList>
            <person name="Klenk H.-P."/>
        </authorList>
    </citation>
    <scope>NUCLEOTIDE SEQUENCE [LARGE SCALE GENOMIC DNA]</scope>
    <source>
        <strain evidence="10 11">DSM 44230</strain>
    </source>
</reference>
<feature type="domain" description="Aminopeptidase P N-terminal" evidence="9">
    <location>
        <begin position="47"/>
        <end position="184"/>
    </location>
</feature>
<evidence type="ECO:0000256" key="2">
    <source>
        <dbReference type="ARBA" id="ARBA00001936"/>
    </source>
</evidence>
<dbReference type="InterPro" id="IPR029149">
    <property type="entry name" value="Creatin/AminoP/Spt16_N"/>
</dbReference>
<evidence type="ECO:0000256" key="4">
    <source>
        <dbReference type="ARBA" id="ARBA00012574"/>
    </source>
</evidence>
<evidence type="ECO:0000256" key="1">
    <source>
        <dbReference type="ARBA" id="ARBA00001424"/>
    </source>
</evidence>
<dbReference type="AlphaFoldDB" id="A0A7W7FXD7"/>
<sequence length="480" mass="52026">MTTQNEAEEPARRDPIRPIDAEGFRALIGTGWGPADRAVRVPDGLAKASAAHRARLSAALPGKRIAVAAGRAPVRANDTDYDFRADSDFVWLTGCQAEGAVLVMTPAGGGHDAVLHLRQPARADEADFFANARDGELWIGPVPGLPEWSEALEIPVRPIEELPSSLRGAIPAVLVTSGVEPLLDALAPGTVAETLQLRRTLSELRRIKDDWEIGQLQQAIDATVLGFQDVARELPYAISRGGERWLQGTFDRRGRTEGNGVGYASILAAGPHAPVLHWVRCDGPVPEDCALLMDAGVEVRTLYTADVTRTFPVSGTFSEPQRRIYDLVHKAHTAAMAEVKPGVEYRAFHNKAMEVIATGLHEWGLLKVSVAEALDQNGQQHRRYMVHGTGHYLGLDVHDCASSSAKAYHAGTLEAGMTLTVEPGLYFHPNDETVPPELRGIGVRIEDDLLVTDTGNQVLSEALPITADGIEQWVRSHLPR</sequence>
<dbReference type="InterPro" id="IPR001131">
    <property type="entry name" value="Peptidase_M24B_aminopep-P_CS"/>
</dbReference>
<keyword evidence="7" id="KW-0464">Manganese</keyword>
<proteinExistence type="inferred from homology"/>
<evidence type="ECO:0000313" key="10">
    <source>
        <dbReference type="EMBL" id="MBB4681020.1"/>
    </source>
</evidence>
<evidence type="ECO:0000256" key="7">
    <source>
        <dbReference type="ARBA" id="ARBA00023211"/>
    </source>
</evidence>
<evidence type="ECO:0000256" key="6">
    <source>
        <dbReference type="ARBA" id="ARBA00022801"/>
    </source>
</evidence>
<evidence type="ECO:0000256" key="8">
    <source>
        <dbReference type="RuleBase" id="RU000590"/>
    </source>
</evidence>
<accession>A0A7W7FXD7</accession>
<keyword evidence="5 8" id="KW-0479">Metal-binding</keyword>
<evidence type="ECO:0000256" key="3">
    <source>
        <dbReference type="ARBA" id="ARBA00008766"/>
    </source>
</evidence>
<dbReference type="InterPro" id="IPR036005">
    <property type="entry name" value="Creatinase/aminopeptidase-like"/>
</dbReference>
<keyword evidence="11" id="KW-1185">Reference proteome</keyword>
<keyword evidence="10" id="KW-0645">Protease</keyword>
<comment type="caution">
    <text evidence="10">The sequence shown here is derived from an EMBL/GenBank/DDBJ whole genome shotgun (WGS) entry which is preliminary data.</text>
</comment>
<dbReference type="Gene3D" id="3.40.350.10">
    <property type="entry name" value="Creatinase/prolidase N-terminal domain"/>
    <property type="match status" value="1"/>
</dbReference>
<keyword evidence="10" id="KW-0031">Aminopeptidase</keyword>
<evidence type="ECO:0000259" key="9">
    <source>
        <dbReference type="SMART" id="SM01011"/>
    </source>
</evidence>
<dbReference type="GO" id="GO:0005829">
    <property type="term" value="C:cytosol"/>
    <property type="evidence" value="ECO:0007669"/>
    <property type="project" value="TreeGrafter"/>
</dbReference>